<dbReference type="InterPro" id="IPR006086">
    <property type="entry name" value="XPG-I_dom"/>
</dbReference>
<comment type="caution">
    <text evidence="5">The sequence shown here is derived from an EMBL/GenBank/DDBJ whole genome shotgun (WGS) entry which is preliminary data.</text>
</comment>
<dbReference type="Pfam" id="PF00867">
    <property type="entry name" value="XPG_I"/>
    <property type="match status" value="1"/>
</dbReference>
<dbReference type="Pfam" id="PF00752">
    <property type="entry name" value="XPG_N"/>
    <property type="match status" value="1"/>
</dbReference>
<evidence type="ECO:0000256" key="2">
    <source>
        <dbReference type="ARBA" id="ARBA00022801"/>
    </source>
</evidence>
<feature type="compositionally biased region" description="Basic and acidic residues" evidence="3">
    <location>
        <begin position="449"/>
        <end position="461"/>
    </location>
</feature>
<evidence type="ECO:0000256" key="1">
    <source>
        <dbReference type="ARBA" id="ARBA00022722"/>
    </source>
</evidence>
<dbReference type="InterPro" id="IPR036279">
    <property type="entry name" value="5-3_exonuclease_C_sf"/>
</dbReference>
<dbReference type="PRINTS" id="PR00853">
    <property type="entry name" value="XPGRADSUPER"/>
</dbReference>
<name>A0ABR3FRP6_9AGAR</name>
<evidence type="ECO:0000259" key="4">
    <source>
        <dbReference type="SMART" id="SM00484"/>
    </source>
</evidence>
<dbReference type="EMBL" id="JBAHYK010000119">
    <property type="protein sequence ID" value="KAL0578112.1"/>
    <property type="molecule type" value="Genomic_DNA"/>
</dbReference>
<protein>
    <recommendedName>
        <fullName evidence="4">XPG-I domain-containing protein</fullName>
    </recommendedName>
</protein>
<keyword evidence="2" id="KW-0378">Hydrolase</keyword>
<feature type="compositionally biased region" description="Basic residues" evidence="3">
    <location>
        <begin position="437"/>
        <end position="448"/>
    </location>
</feature>
<accession>A0ABR3FRP6</accession>
<feature type="compositionally biased region" description="Basic and acidic residues" evidence="3">
    <location>
        <begin position="414"/>
        <end position="436"/>
    </location>
</feature>
<organism evidence="5 6">
    <name type="scientific">Marasmius crinis-equi</name>
    <dbReference type="NCBI Taxonomy" id="585013"/>
    <lineage>
        <taxon>Eukaryota</taxon>
        <taxon>Fungi</taxon>
        <taxon>Dikarya</taxon>
        <taxon>Basidiomycota</taxon>
        <taxon>Agaricomycotina</taxon>
        <taxon>Agaricomycetes</taxon>
        <taxon>Agaricomycetidae</taxon>
        <taxon>Agaricales</taxon>
        <taxon>Marasmiineae</taxon>
        <taxon>Marasmiaceae</taxon>
        <taxon>Marasmius</taxon>
    </lineage>
</organism>
<dbReference type="InterPro" id="IPR006085">
    <property type="entry name" value="XPG_DNA_repair_N"/>
</dbReference>
<dbReference type="SUPFAM" id="SSF47807">
    <property type="entry name" value="5' to 3' exonuclease, C-terminal subdomain"/>
    <property type="match status" value="1"/>
</dbReference>
<sequence length="493" mass="55858">MGVRDLHKALVDACKETTFTQITQDHYAVTRRPFILGIDASIWFYQFQESSSKFKKHQSTMNPELRQAFKRLAFFLRLLIVLVFVFDGPEHPSTKRGKKVIKRDHWMAISFKEMVVAFGYHFHQAPGEAEAELAFLNTEGHIDAILTEDSDVFVFGAKYTIRSLNPSKDPDAIATYQSCDTDKIMMKGGLYLFAILRGGDYHTGLKGCGLELARRLTGTDLSTDLRLLSEDDVSVWQAYLPHWRTKLQTQLASDPHELLGRKHKVLAASVPDAFPPLDVLRNYFQPVMSQNLGSTERWRVFNLPMLVNLGSVAEWLFNWKTLGTMDIQIRKYGIAEGYCVRQLLMHPDTPTLVTGVRKYADSYWFLVQFDASIFNKLDGSSHSATTVLKIPASHLQPVPSVILAYLEEIRNMEPGSERRKKLDGSTMKTDKKADKKGNKKPVKKPKSRKGGENENGEEARLRGFQGMHADAEASRKKANNSEETTKGYAGFRK</sequence>
<proteinExistence type="predicted"/>
<feature type="compositionally biased region" description="Basic and acidic residues" evidence="3">
    <location>
        <begin position="469"/>
        <end position="485"/>
    </location>
</feature>
<keyword evidence="6" id="KW-1185">Reference proteome</keyword>
<dbReference type="Proteomes" id="UP001465976">
    <property type="component" value="Unassembled WGS sequence"/>
</dbReference>
<dbReference type="PANTHER" id="PTHR11081:SF75">
    <property type="entry name" value="ENDONUCLEASE, PUTATIVE (AFU_ORTHOLOGUE AFUA_3G13260)-RELATED"/>
    <property type="match status" value="1"/>
</dbReference>
<dbReference type="SMART" id="SM00484">
    <property type="entry name" value="XPGI"/>
    <property type="match status" value="1"/>
</dbReference>
<keyword evidence="1" id="KW-0540">Nuclease</keyword>
<dbReference type="InterPro" id="IPR029060">
    <property type="entry name" value="PIN-like_dom_sf"/>
</dbReference>
<evidence type="ECO:0000313" key="6">
    <source>
        <dbReference type="Proteomes" id="UP001465976"/>
    </source>
</evidence>
<evidence type="ECO:0000256" key="3">
    <source>
        <dbReference type="SAM" id="MobiDB-lite"/>
    </source>
</evidence>
<reference evidence="5 6" key="1">
    <citation type="submission" date="2024-02" db="EMBL/GenBank/DDBJ databases">
        <title>A draft genome for the cacao thread blight pathogen Marasmius crinis-equi.</title>
        <authorList>
            <person name="Cohen S.P."/>
            <person name="Baruah I.K."/>
            <person name="Amoako-Attah I."/>
            <person name="Bukari Y."/>
            <person name="Meinhardt L.W."/>
            <person name="Bailey B.A."/>
        </authorList>
    </citation>
    <scope>NUCLEOTIDE SEQUENCE [LARGE SCALE GENOMIC DNA]</scope>
    <source>
        <strain evidence="5 6">GH-76</strain>
    </source>
</reference>
<dbReference type="Gene3D" id="3.40.50.1010">
    <property type="entry name" value="5'-nuclease"/>
    <property type="match status" value="2"/>
</dbReference>
<feature type="domain" description="XPG-I" evidence="4">
    <location>
        <begin position="116"/>
        <end position="192"/>
    </location>
</feature>
<dbReference type="SUPFAM" id="SSF88723">
    <property type="entry name" value="PIN domain-like"/>
    <property type="match status" value="1"/>
</dbReference>
<evidence type="ECO:0000313" key="5">
    <source>
        <dbReference type="EMBL" id="KAL0578112.1"/>
    </source>
</evidence>
<feature type="region of interest" description="Disordered" evidence="3">
    <location>
        <begin position="414"/>
        <end position="493"/>
    </location>
</feature>
<gene>
    <name evidence="5" type="ORF">V5O48_003891</name>
</gene>
<dbReference type="InterPro" id="IPR006084">
    <property type="entry name" value="XPG/Rad2"/>
</dbReference>
<dbReference type="PANTHER" id="PTHR11081">
    <property type="entry name" value="FLAP ENDONUCLEASE FAMILY MEMBER"/>
    <property type="match status" value="1"/>
</dbReference>
<dbReference type="CDD" id="cd09870">
    <property type="entry name" value="PIN_YEN1"/>
    <property type="match status" value="1"/>
</dbReference>